<keyword evidence="1" id="KW-0472">Membrane</keyword>
<dbReference type="Pfam" id="PF01145">
    <property type="entry name" value="Band_7"/>
    <property type="match status" value="1"/>
</dbReference>
<evidence type="ECO:0000313" key="4">
    <source>
        <dbReference type="Proteomes" id="UP001501822"/>
    </source>
</evidence>
<dbReference type="SUPFAM" id="SSF117892">
    <property type="entry name" value="Band 7/SPFH domain"/>
    <property type="match status" value="1"/>
</dbReference>
<dbReference type="RefSeq" id="WP_252811178.1">
    <property type="nucleotide sequence ID" value="NZ_BAAABM010000024.1"/>
</dbReference>
<feature type="transmembrane region" description="Helical" evidence="1">
    <location>
        <begin position="46"/>
        <end position="68"/>
    </location>
</feature>
<dbReference type="EMBL" id="BAAABM010000024">
    <property type="protein sequence ID" value="GAA0340643.1"/>
    <property type="molecule type" value="Genomic_DNA"/>
</dbReference>
<dbReference type="PANTHER" id="PTHR43446:SF1">
    <property type="entry name" value="BAND 7 DOMAIN-CONTAINING PROTEIN"/>
    <property type="match status" value="1"/>
</dbReference>
<dbReference type="CDD" id="cd03402">
    <property type="entry name" value="SPFH_like_u2"/>
    <property type="match status" value="1"/>
</dbReference>
<keyword evidence="4" id="KW-1185">Reference proteome</keyword>
<feature type="transmembrane region" description="Helical" evidence="1">
    <location>
        <begin position="21"/>
        <end position="40"/>
    </location>
</feature>
<keyword evidence="1" id="KW-1133">Transmembrane helix</keyword>
<evidence type="ECO:0000259" key="2">
    <source>
        <dbReference type="SMART" id="SM00244"/>
    </source>
</evidence>
<dbReference type="InterPro" id="IPR036013">
    <property type="entry name" value="Band_7/SPFH_dom_sf"/>
</dbReference>
<name>A0ABP3GCQ4_9ACTN</name>
<organism evidence="3 4">
    <name type="scientific">Actinoallomurus spadix</name>
    <dbReference type="NCBI Taxonomy" id="79912"/>
    <lineage>
        <taxon>Bacteria</taxon>
        <taxon>Bacillati</taxon>
        <taxon>Actinomycetota</taxon>
        <taxon>Actinomycetes</taxon>
        <taxon>Streptosporangiales</taxon>
        <taxon>Thermomonosporaceae</taxon>
        <taxon>Actinoallomurus</taxon>
    </lineage>
</organism>
<proteinExistence type="predicted"/>
<dbReference type="Gene3D" id="3.30.479.30">
    <property type="entry name" value="Band 7 domain"/>
    <property type="match status" value="1"/>
</dbReference>
<comment type="caution">
    <text evidence="3">The sequence shown here is derived from an EMBL/GenBank/DDBJ whole genome shotgun (WGS) entry which is preliminary data.</text>
</comment>
<evidence type="ECO:0000313" key="3">
    <source>
        <dbReference type="EMBL" id="GAA0340643.1"/>
    </source>
</evidence>
<reference evidence="4" key="1">
    <citation type="journal article" date="2019" name="Int. J. Syst. Evol. Microbiol.">
        <title>The Global Catalogue of Microorganisms (GCM) 10K type strain sequencing project: providing services to taxonomists for standard genome sequencing and annotation.</title>
        <authorList>
            <consortium name="The Broad Institute Genomics Platform"/>
            <consortium name="The Broad Institute Genome Sequencing Center for Infectious Disease"/>
            <person name="Wu L."/>
            <person name="Ma J."/>
        </authorList>
    </citation>
    <scope>NUCLEOTIDE SEQUENCE [LARGE SCALE GENOMIC DNA]</scope>
    <source>
        <strain evidence="4">JCM 3146</strain>
    </source>
</reference>
<dbReference type="SMART" id="SM00244">
    <property type="entry name" value="PHB"/>
    <property type="match status" value="1"/>
</dbReference>
<dbReference type="PANTHER" id="PTHR43446">
    <property type="entry name" value="MEMBRANE PROTEIN-RELATED"/>
    <property type="match status" value="1"/>
</dbReference>
<dbReference type="InterPro" id="IPR001107">
    <property type="entry name" value="Band_7"/>
</dbReference>
<feature type="domain" description="Band 7" evidence="2">
    <location>
        <begin position="62"/>
        <end position="226"/>
    </location>
</feature>
<dbReference type="Proteomes" id="UP001501822">
    <property type="component" value="Unassembled WGS sequence"/>
</dbReference>
<protein>
    <submittedName>
        <fullName evidence="3">SPFH domain-containing protein</fullName>
    </submittedName>
</protein>
<keyword evidence="1" id="KW-0812">Transmembrane</keyword>
<gene>
    <name evidence="3" type="ORF">GCM10010151_32810</name>
</gene>
<evidence type="ECO:0000256" key="1">
    <source>
        <dbReference type="SAM" id="Phobius"/>
    </source>
</evidence>
<sequence length="294" mass="31624">MTEVEMPRPKVGERTAAGAPGWPMLGAVLVALAAAVALFFTGQPALIGLGVVLIVAAAVTSVGLTAVAPGEARVVQLLGRYVGTIRTDGLRWVNPLTTRRKISTRIRNHETERTKVNDAEGNPIEISAVVVWQVEDTAKAVFEVDDFAEFVAIQTETAVRHIAGIYPYDAHGDERLSLRENADEITGRLSEEIAARVESAGVRVIESRITRLSYAPEIAQAMLRRQQAGAVVAARQRIVDGAVGMVESALNQLAEHDVVDLDEERKAAMVSNLLVVLCGDRDAQPVVNTGSLYQ</sequence>
<accession>A0ABP3GCQ4</accession>